<sequence length="103" mass="11623">MAIIGKFINDENDQGFTGTIKTLTLNCDVEVRPVEKDNDKAPDFRIYTVEDGIEIGAGWSKVSRERRDYVSIKLDDPSFPAPIYGSLVEVPDMPGDHHLIWSR</sequence>
<organism evidence="1 2">
    <name type="scientific">Sphingomonas leidyi</name>
    <dbReference type="NCBI Taxonomy" id="68569"/>
    <lineage>
        <taxon>Bacteria</taxon>
        <taxon>Pseudomonadati</taxon>
        <taxon>Pseudomonadota</taxon>
        <taxon>Alphaproteobacteria</taxon>
        <taxon>Sphingomonadales</taxon>
        <taxon>Sphingomonadaceae</taxon>
        <taxon>Sphingomonas</taxon>
    </lineage>
</organism>
<name>A0A7X5UY25_9SPHN</name>
<dbReference type="EMBL" id="JAASQV010000001">
    <property type="protein sequence ID" value="NIJ64296.1"/>
    <property type="molecule type" value="Genomic_DNA"/>
</dbReference>
<dbReference type="Proteomes" id="UP000564677">
    <property type="component" value="Unassembled WGS sequence"/>
</dbReference>
<keyword evidence="2" id="KW-1185">Reference proteome</keyword>
<comment type="caution">
    <text evidence="1">The sequence shown here is derived from an EMBL/GenBank/DDBJ whole genome shotgun (WGS) entry which is preliminary data.</text>
</comment>
<gene>
    <name evidence="1" type="ORF">FHR20_001227</name>
</gene>
<dbReference type="InterPro" id="IPR007948">
    <property type="entry name" value="DUF736"/>
</dbReference>
<dbReference type="RefSeq" id="WP_167298678.1">
    <property type="nucleotide sequence ID" value="NZ_JAASQV010000001.1"/>
</dbReference>
<dbReference type="AlphaFoldDB" id="A0A7X5UY25"/>
<dbReference type="Pfam" id="PF05284">
    <property type="entry name" value="DUF736"/>
    <property type="match status" value="1"/>
</dbReference>
<protein>
    <submittedName>
        <fullName evidence="1">Uncharacterized protein (DUF736 family)</fullName>
    </submittedName>
</protein>
<proteinExistence type="predicted"/>
<evidence type="ECO:0000313" key="2">
    <source>
        <dbReference type="Proteomes" id="UP000564677"/>
    </source>
</evidence>
<evidence type="ECO:0000313" key="1">
    <source>
        <dbReference type="EMBL" id="NIJ64296.1"/>
    </source>
</evidence>
<accession>A0A7X5UY25</accession>
<reference evidence="1 2" key="1">
    <citation type="submission" date="2020-03" db="EMBL/GenBank/DDBJ databases">
        <title>Genomic Encyclopedia of Type Strains, Phase IV (KMG-IV): sequencing the most valuable type-strain genomes for metagenomic binning, comparative biology and taxonomic classification.</title>
        <authorList>
            <person name="Goeker M."/>
        </authorList>
    </citation>
    <scope>NUCLEOTIDE SEQUENCE [LARGE SCALE GENOMIC DNA]</scope>
    <source>
        <strain evidence="1 2">DSM 4733</strain>
    </source>
</reference>